<name>A0A3M8FEB3_9ACTN</name>
<dbReference type="GO" id="GO:0016787">
    <property type="term" value="F:hydrolase activity"/>
    <property type="evidence" value="ECO:0007669"/>
    <property type="project" value="UniProtKB-KW"/>
</dbReference>
<gene>
    <name evidence="2" type="ORF">SFRA_001620</name>
</gene>
<evidence type="ECO:0000313" key="2">
    <source>
        <dbReference type="EMBL" id="RKM98960.1"/>
    </source>
</evidence>
<sequence>MPTLSVNGTTLAYDDVGPRDATALVFSHSLFFDRTMFRHQVERFSREYRVITYDHRGQGGSAPSAAASLDMETLSEDAAALIEALGAGPCHIVGNSLGGFIALRLAARRPDLVRSAAALGSSAEEEHKVAEFDPLVQELRANGTRNVVDAVMYIMLGDATLADPEKKELREHWRTYIEQLPPSIGDAAHAVVYRESVLDELSRARVPVLAVAGEEDHAYPPPLSERIAETAPDGRCAVVPRAGHSVALEQPDLANGHLAAHFAAVDGVTR</sequence>
<organism evidence="2 3">
    <name type="scientific">Streptomyces xinghaiensis</name>
    <dbReference type="NCBI Taxonomy" id="1038928"/>
    <lineage>
        <taxon>Bacteria</taxon>
        <taxon>Bacillati</taxon>
        <taxon>Actinomycetota</taxon>
        <taxon>Actinomycetes</taxon>
        <taxon>Kitasatosporales</taxon>
        <taxon>Streptomycetaceae</taxon>
        <taxon>Streptomyces</taxon>
    </lineage>
</organism>
<reference evidence="2 3" key="1">
    <citation type="journal article" date="2014" name="Genome Announc.">
        <title>Draft Genome Sequence of Streptomyces fradiae ATCC 19609, a Strain Highly Sensitive to Antibiotics.</title>
        <authorList>
            <person name="Bekker O.B."/>
            <person name="Klimina K.M."/>
            <person name="Vatlin A.A."/>
            <person name="Zakharevich N.V."/>
            <person name="Kasianov A.S."/>
            <person name="Danilenko V.N."/>
        </authorList>
    </citation>
    <scope>NUCLEOTIDE SEQUENCE [LARGE SCALE GENOMIC DNA]</scope>
    <source>
        <strain evidence="2 3">ATCC 19609</strain>
    </source>
</reference>
<accession>A0A3M8FEB3</accession>
<dbReference type="Pfam" id="PF00561">
    <property type="entry name" value="Abhydrolase_1"/>
    <property type="match status" value="1"/>
</dbReference>
<keyword evidence="3" id="KW-1185">Reference proteome</keyword>
<dbReference type="InterPro" id="IPR000073">
    <property type="entry name" value="AB_hydrolase_1"/>
</dbReference>
<dbReference type="PANTHER" id="PTHR43798">
    <property type="entry name" value="MONOACYLGLYCEROL LIPASE"/>
    <property type="match status" value="1"/>
</dbReference>
<dbReference type="Gene3D" id="3.40.50.1820">
    <property type="entry name" value="alpha/beta hydrolase"/>
    <property type="match status" value="1"/>
</dbReference>
<dbReference type="PRINTS" id="PR00111">
    <property type="entry name" value="ABHYDROLASE"/>
</dbReference>
<comment type="caution">
    <text evidence="2">The sequence shown here is derived from an EMBL/GenBank/DDBJ whole genome shotgun (WGS) entry which is preliminary data.</text>
</comment>
<keyword evidence="2" id="KW-0378">Hydrolase</keyword>
<dbReference type="SUPFAM" id="SSF53474">
    <property type="entry name" value="alpha/beta-Hydrolases"/>
    <property type="match status" value="1"/>
</dbReference>
<dbReference type="InterPro" id="IPR050266">
    <property type="entry name" value="AB_hydrolase_sf"/>
</dbReference>
<protein>
    <submittedName>
        <fullName evidence="2">Alpha/beta hydrolase</fullName>
    </submittedName>
</protein>
<dbReference type="EMBL" id="JNAD02000001">
    <property type="protein sequence ID" value="RKM98960.1"/>
    <property type="molecule type" value="Genomic_DNA"/>
</dbReference>
<dbReference type="Proteomes" id="UP000028058">
    <property type="component" value="Unassembled WGS sequence"/>
</dbReference>
<dbReference type="OrthoDB" id="3210844at2"/>
<dbReference type="InterPro" id="IPR029058">
    <property type="entry name" value="AB_hydrolase_fold"/>
</dbReference>
<evidence type="ECO:0000259" key="1">
    <source>
        <dbReference type="Pfam" id="PF00561"/>
    </source>
</evidence>
<proteinExistence type="predicted"/>
<dbReference type="AlphaFoldDB" id="A0A3M8FEB3"/>
<feature type="domain" description="AB hydrolase-1" evidence="1">
    <location>
        <begin position="23"/>
        <end position="250"/>
    </location>
</feature>
<evidence type="ECO:0000313" key="3">
    <source>
        <dbReference type="Proteomes" id="UP000028058"/>
    </source>
</evidence>
<dbReference type="RefSeq" id="WP_043469566.1">
    <property type="nucleotide sequence ID" value="NZ_CP134822.1"/>
</dbReference>